<dbReference type="AlphaFoldDB" id="A0AA37WXQ0"/>
<accession>A0AA37WXQ0</accession>
<protein>
    <submittedName>
        <fullName evidence="1">Uncharacterized protein</fullName>
    </submittedName>
</protein>
<comment type="caution">
    <text evidence="1">The sequence shown here is derived from an EMBL/GenBank/DDBJ whole genome shotgun (WGS) entry which is preliminary data.</text>
</comment>
<name>A0AA37WXQ0_9GAMM</name>
<evidence type="ECO:0000313" key="1">
    <source>
        <dbReference type="EMBL" id="GLS84632.1"/>
    </source>
</evidence>
<organism evidence="1 2">
    <name type="scientific">Paraferrimonas haliotis</name>
    <dbReference type="NCBI Taxonomy" id="2013866"/>
    <lineage>
        <taxon>Bacteria</taxon>
        <taxon>Pseudomonadati</taxon>
        <taxon>Pseudomonadota</taxon>
        <taxon>Gammaproteobacteria</taxon>
        <taxon>Alteromonadales</taxon>
        <taxon>Ferrimonadaceae</taxon>
        <taxon>Paraferrimonas</taxon>
    </lineage>
</organism>
<dbReference type="Proteomes" id="UP001157439">
    <property type="component" value="Unassembled WGS sequence"/>
</dbReference>
<reference evidence="1 2" key="1">
    <citation type="journal article" date="2014" name="Int. J. Syst. Evol. Microbiol.">
        <title>Complete genome sequence of Corynebacterium casei LMG S-19264T (=DSM 44701T), isolated from a smear-ripened cheese.</title>
        <authorList>
            <consortium name="US DOE Joint Genome Institute (JGI-PGF)"/>
            <person name="Walter F."/>
            <person name="Albersmeier A."/>
            <person name="Kalinowski J."/>
            <person name="Ruckert C."/>
        </authorList>
    </citation>
    <scope>NUCLEOTIDE SEQUENCE [LARGE SCALE GENOMIC DNA]</scope>
    <source>
        <strain evidence="1 2">NBRC 112785</strain>
    </source>
</reference>
<keyword evidence="2" id="KW-1185">Reference proteome</keyword>
<dbReference type="EMBL" id="BSPO01000003">
    <property type="protein sequence ID" value="GLS84632.1"/>
    <property type="molecule type" value="Genomic_DNA"/>
</dbReference>
<evidence type="ECO:0000313" key="2">
    <source>
        <dbReference type="Proteomes" id="UP001157439"/>
    </source>
</evidence>
<proteinExistence type="predicted"/>
<sequence>MEIGDWEGEEELAADNLNRIYHSIYAKAADDVDPSALEMLLEAVWDYWQHNPGLTELDEDEIEAFVEWLYNEAETE</sequence>
<gene>
    <name evidence="1" type="ORF">GCM10007894_26090</name>
</gene>